<protein>
    <submittedName>
        <fullName evidence="1">Uncharacterized protein</fullName>
    </submittedName>
</protein>
<feature type="non-terminal residue" evidence="1">
    <location>
        <position position="34"/>
    </location>
</feature>
<comment type="caution">
    <text evidence="1">The sequence shown here is derived from an EMBL/GenBank/DDBJ whole genome shotgun (WGS) entry which is preliminary data.</text>
</comment>
<name>X1I949_9ZZZZ</name>
<dbReference type="EMBL" id="BARU01043138">
    <property type="protein sequence ID" value="GAH78217.1"/>
    <property type="molecule type" value="Genomic_DNA"/>
</dbReference>
<dbReference type="AlphaFoldDB" id="X1I949"/>
<sequence length="34" mass="3858">MSQYVIGKEYNTNGSENGNLMVVKIPVRYVVLKL</sequence>
<proteinExistence type="predicted"/>
<reference evidence="1" key="1">
    <citation type="journal article" date="2014" name="Front. Microbiol.">
        <title>High frequency of phylogenetically diverse reductive dehalogenase-homologous genes in deep subseafloor sedimentary metagenomes.</title>
        <authorList>
            <person name="Kawai M."/>
            <person name="Futagami T."/>
            <person name="Toyoda A."/>
            <person name="Takaki Y."/>
            <person name="Nishi S."/>
            <person name="Hori S."/>
            <person name="Arai W."/>
            <person name="Tsubouchi T."/>
            <person name="Morono Y."/>
            <person name="Uchiyama I."/>
            <person name="Ito T."/>
            <person name="Fujiyama A."/>
            <person name="Inagaki F."/>
            <person name="Takami H."/>
        </authorList>
    </citation>
    <scope>NUCLEOTIDE SEQUENCE</scope>
    <source>
        <strain evidence="1">Expedition CK06-06</strain>
    </source>
</reference>
<evidence type="ECO:0000313" key="1">
    <source>
        <dbReference type="EMBL" id="GAH78217.1"/>
    </source>
</evidence>
<gene>
    <name evidence="1" type="ORF">S03H2_66120</name>
</gene>
<accession>X1I949</accession>
<organism evidence="1">
    <name type="scientific">marine sediment metagenome</name>
    <dbReference type="NCBI Taxonomy" id="412755"/>
    <lineage>
        <taxon>unclassified sequences</taxon>
        <taxon>metagenomes</taxon>
        <taxon>ecological metagenomes</taxon>
    </lineage>
</organism>